<feature type="domain" description="Glycosyl hydrolase family 32 N-terminal" evidence="5">
    <location>
        <begin position="431"/>
        <end position="510"/>
    </location>
</feature>
<keyword evidence="3 4" id="KW-0326">Glycosidase</keyword>
<dbReference type="InterPro" id="IPR023296">
    <property type="entry name" value="Glyco_hydro_beta-prop_sf"/>
</dbReference>
<evidence type="ECO:0000256" key="3">
    <source>
        <dbReference type="ARBA" id="ARBA00023295"/>
    </source>
</evidence>
<evidence type="ECO:0000313" key="7">
    <source>
        <dbReference type="EMBL" id="ATC85246.1"/>
    </source>
</evidence>
<dbReference type="OrthoDB" id="9801455at2"/>
<dbReference type="SUPFAM" id="SSF49899">
    <property type="entry name" value="Concanavalin A-like lectins/glucanases"/>
    <property type="match status" value="1"/>
</dbReference>
<feature type="domain" description="Glycosyl hydrolase family 32 C-terminal" evidence="6">
    <location>
        <begin position="513"/>
        <end position="662"/>
    </location>
</feature>
<protein>
    <submittedName>
        <fullName evidence="7">Beta-fructofuranosidase</fullName>
    </submittedName>
</protein>
<dbReference type="InterPro" id="IPR013148">
    <property type="entry name" value="Glyco_hydro_32_N"/>
</dbReference>
<dbReference type="AlphaFoldDB" id="A0A290RYM3"/>
<dbReference type="InterPro" id="IPR001362">
    <property type="entry name" value="Glyco_hydro_32"/>
</dbReference>
<dbReference type="SUPFAM" id="SSF75005">
    <property type="entry name" value="Arabinanase/levansucrase/invertase"/>
    <property type="match status" value="1"/>
</dbReference>
<dbReference type="InterPro" id="IPR013320">
    <property type="entry name" value="ConA-like_dom_sf"/>
</dbReference>
<keyword evidence="2 4" id="KW-0378">Hydrolase</keyword>
<proteinExistence type="inferred from homology"/>
<accession>A0A290RYM3</accession>
<dbReference type="Proteomes" id="UP000016505">
    <property type="component" value="Chromosome I"/>
</dbReference>
<dbReference type="GO" id="GO:0005987">
    <property type="term" value="P:sucrose catabolic process"/>
    <property type="evidence" value="ECO:0007669"/>
    <property type="project" value="TreeGrafter"/>
</dbReference>
<dbReference type="RefSeq" id="WP_010554116.1">
    <property type="nucleotide sequence ID" value="NZ_CP011025.1"/>
</dbReference>
<gene>
    <name evidence="7" type="primary">sacA</name>
    <name evidence="7" type="ORF">PARC_a0522</name>
</gene>
<dbReference type="SMART" id="SM00640">
    <property type="entry name" value="Glyco_32"/>
    <property type="match status" value="1"/>
</dbReference>
<dbReference type="Pfam" id="PF00251">
    <property type="entry name" value="Glyco_hydro_32N"/>
    <property type="match status" value="2"/>
</dbReference>
<comment type="similarity">
    <text evidence="1 4">Belongs to the glycosyl hydrolase 32 family.</text>
</comment>
<dbReference type="PANTHER" id="PTHR42800">
    <property type="entry name" value="EXOINULINASE INUD (AFU_ORTHOLOGUE AFUA_5G00480)"/>
    <property type="match status" value="1"/>
</dbReference>
<dbReference type="PANTHER" id="PTHR42800:SF1">
    <property type="entry name" value="EXOINULINASE INUD (AFU_ORTHOLOGUE AFUA_5G00480)"/>
    <property type="match status" value="1"/>
</dbReference>
<dbReference type="Gene3D" id="2.60.120.560">
    <property type="entry name" value="Exo-inulinase, domain 1"/>
    <property type="match status" value="1"/>
</dbReference>
<dbReference type="KEGG" id="part:PARC_a0522"/>
<sequence length="670" mass="74901">MRTVNLVLISSFLAACSMTNPTEQTALKGTDKPSKEAFRPVFHFTPEKHWMNDPNGMVYYQGEYHLFYQHNPDSSVWGPMHWGHAISKDMVNWQHQEIKLFPDEHGTIFSGSAVVDWQNSSGFGSKDNPPLVAIFTYHDDKKAAQGAIDFQTQGIAYSTDKGRTWIKYANNPVLKNPGIRDFRDPKVSWHEDTQQWVMVLAQDDHIGFYSSKDLKTWQFESNFGADWGSHAGVWECPDLIRVRIEGTGEYKYVLLVSINPGAPNGGSGTQYFVGDFDGEEFVLDSDYQKMLTTTPAVFPQGLDFSNFKNGLKNWQVSGEAFHIVNDQPTNTIASSFKGSDEAIGTLTSKSFAINHDFINFKIAGGKHHNSTAIQLLVDGEIVKTASGNNTGTMAERSWNVSQLKGQQAYIKVVDNERGDWGHIKIADIVFSDKAATEKYESSIWLDYGTDNYAGVTFSDAQDGRHLFMGWMSNWQYANQVPTEVWRSAMTIPRELKLLQTPAGVRLASQPIKELDSLLSNTQQKATLTGTNSYQLDELFTVEPGQFKVSFSLSNAEQVTDIVLSSDKGEYTKLQLDPAQGQLVLDRRQSGLKDFEDGFASLQTAPLQKGLEYYDVEIWVDKASVEVFVNKGVSSMTSIVFPTSPYNKIQVSAKQSLSLSDVKLNNIAIEK</sequence>
<dbReference type="Gene3D" id="2.115.10.20">
    <property type="entry name" value="Glycosyl hydrolase domain, family 43"/>
    <property type="match status" value="2"/>
</dbReference>
<reference evidence="7 8" key="1">
    <citation type="journal article" date="2012" name="J. Bacteriol.">
        <title>Genome sequences of type strains of seven species of the marine bacterium Pseudoalteromonas.</title>
        <authorList>
            <person name="Xie B.B."/>
            <person name="Shu Y.L."/>
            <person name="Qin Q.L."/>
            <person name="Rong J.C."/>
            <person name="Zhang X.Y."/>
            <person name="Chen X.L."/>
            <person name="Shi M."/>
            <person name="He H.L."/>
            <person name="Zhou B.C."/>
            <person name="Zhang Y.Z."/>
        </authorList>
    </citation>
    <scope>NUCLEOTIDE SEQUENCE [LARGE SCALE GENOMIC DNA]</scope>
    <source>
        <strain evidence="7 8">A 37-1-2</strain>
    </source>
</reference>
<feature type="domain" description="Glycosyl hydrolase family 32 N-terminal" evidence="5">
    <location>
        <begin position="43"/>
        <end position="289"/>
    </location>
</feature>
<dbReference type="GO" id="GO:0005737">
    <property type="term" value="C:cytoplasm"/>
    <property type="evidence" value="ECO:0007669"/>
    <property type="project" value="TreeGrafter"/>
</dbReference>
<dbReference type="Pfam" id="PF08244">
    <property type="entry name" value="Glyco_hydro_32C"/>
    <property type="match status" value="1"/>
</dbReference>
<evidence type="ECO:0000256" key="2">
    <source>
        <dbReference type="ARBA" id="ARBA00022801"/>
    </source>
</evidence>
<evidence type="ECO:0000313" key="8">
    <source>
        <dbReference type="Proteomes" id="UP000016505"/>
    </source>
</evidence>
<dbReference type="GO" id="GO:0004575">
    <property type="term" value="F:sucrose alpha-glucosidase activity"/>
    <property type="evidence" value="ECO:0007669"/>
    <property type="project" value="TreeGrafter"/>
</dbReference>
<dbReference type="PROSITE" id="PS00609">
    <property type="entry name" value="GLYCOSYL_HYDROL_F32"/>
    <property type="match status" value="1"/>
</dbReference>
<dbReference type="PROSITE" id="PS51257">
    <property type="entry name" value="PROKAR_LIPOPROTEIN"/>
    <property type="match status" value="1"/>
</dbReference>
<evidence type="ECO:0000259" key="6">
    <source>
        <dbReference type="Pfam" id="PF08244"/>
    </source>
</evidence>
<dbReference type="CDD" id="cd18622">
    <property type="entry name" value="GH32_Inu-like"/>
    <property type="match status" value="1"/>
</dbReference>
<dbReference type="InterPro" id="IPR018053">
    <property type="entry name" value="Glyco_hydro_32_AS"/>
</dbReference>
<evidence type="ECO:0000259" key="5">
    <source>
        <dbReference type="Pfam" id="PF00251"/>
    </source>
</evidence>
<dbReference type="EMBL" id="CP011025">
    <property type="protein sequence ID" value="ATC85246.1"/>
    <property type="molecule type" value="Genomic_DNA"/>
</dbReference>
<evidence type="ECO:0000256" key="4">
    <source>
        <dbReference type="RuleBase" id="RU362110"/>
    </source>
</evidence>
<evidence type="ECO:0000256" key="1">
    <source>
        <dbReference type="ARBA" id="ARBA00009902"/>
    </source>
</evidence>
<organism evidence="7 8">
    <name type="scientific">Pseudoalteromonas arctica A 37-1-2</name>
    <dbReference type="NCBI Taxonomy" id="1117313"/>
    <lineage>
        <taxon>Bacteria</taxon>
        <taxon>Pseudomonadati</taxon>
        <taxon>Pseudomonadota</taxon>
        <taxon>Gammaproteobacteria</taxon>
        <taxon>Alteromonadales</taxon>
        <taxon>Pseudoalteromonadaceae</taxon>
        <taxon>Pseudoalteromonas</taxon>
    </lineage>
</organism>
<name>A0A290RYM3_9GAMM</name>
<dbReference type="InterPro" id="IPR013189">
    <property type="entry name" value="Glyco_hydro_32_C"/>
</dbReference>